<evidence type="ECO:0000256" key="2">
    <source>
        <dbReference type="SAM" id="MobiDB-lite"/>
    </source>
</evidence>
<dbReference type="InterPro" id="IPR015867">
    <property type="entry name" value="N-reg_PII/ATP_PRibTrfase_C"/>
</dbReference>
<name>A0A7W8B997_STREU</name>
<dbReference type="InterPro" id="IPR003793">
    <property type="entry name" value="UPF0166"/>
</dbReference>
<dbReference type="Proteomes" id="UP000528608">
    <property type="component" value="Unassembled WGS sequence"/>
</dbReference>
<sequence>MSANPPNGTPADGTSPNDTPSGGSSRNGTPPGGSSSNGASSNGAPAHGALPGGPALRLTVYLGESDTWRHRPLHTEIVHRAHAAGLAGASVFHGVEGFGASSVVHTARLLSLSEDLPVAVVIVDTEERVRAFLPTLDELLGEDRLVVLDEVQVVRRPGGGGRPA</sequence>
<reference evidence="3 4" key="1">
    <citation type="submission" date="2020-08" db="EMBL/GenBank/DDBJ databases">
        <title>Genomic Encyclopedia of Type Strains, Phase III (KMG-III): the genomes of soil and plant-associated and newly described type strains.</title>
        <authorList>
            <person name="Whitman W."/>
        </authorList>
    </citation>
    <scope>NUCLEOTIDE SEQUENCE [LARGE SCALE GENOMIC DNA]</scope>
    <source>
        <strain evidence="3 4">CECT 3259</strain>
    </source>
</reference>
<dbReference type="PANTHER" id="PTHR35983">
    <property type="entry name" value="UPF0166 PROTEIN TM_0021"/>
    <property type="match status" value="1"/>
</dbReference>
<dbReference type="InterPro" id="IPR011322">
    <property type="entry name" value="N-reg_PII-like_a/b"/>
</dbReference>
<dbReference type="Gene3D" id="3.30.70.120">
    <property type="match status" value="1"/>
</dbReference>
<comment type="caution">
    <text evidence="3">The sequence shown here is derived from an EMBL/GenBank/DDBJ whole genome shotgun (WGS) entry which is preliminary data.</text>
</comment>
<feature type="compositionally biased region" description="Low complexity" evidence="2">
    <location>
        <begin position="20"/>
        <end position="50"/>
    </location>
</feature>
<dbReference type="EMBL" id="JACHJF010000002">
    <property type="protein sequence ID" value="MBB5117598.1"/>
    <property type="molecule type" value="Genomic_DNA"/>
</dbReference>
<comment type="similarity">
    <text evidence="1">Belongs to the UPF0166 family.</text>
</comment>
<dbReference type="SUPFAM" id="SSF54913">
    <property type="entry name" value="GlnB-like"/>
    <property type="match status" value="1"/>
</dbReference>
<dbReference type="PANTHER" id="PTHR35983:SF1">
    <property type="entry name" value="UPF0166 PROTEIN TM_0021"/>
    <property type="match status" value="1"/>
</dbReference>
<evidence type="ECO:0000313" key="3">
    <source>
        <dbReference type="EMBL" id="MBB5117598.1"/>
    </source>
</evidence>
<organism evidence="3 4">
    <name type="scientific">Streptomyces eurocidicus</name>
    <name type="common">Streptoverticillium eurocidicus</name>
    <dbReference type="NCBI Taxonomy" id="66423"/>
    <lineage>
        <taxon>Bacteria</taxon>
        <taxon>Bacillati</taxon>
        <taxon>Actinomycetota</taxon>
        <taxon>Actinomycetes</taxon>
        <taxon>Kitasatosporales</taxon>
        <taxon>Streptomycetaceae</taxon>
        <taxon>Streptomyces</taxon>
    </lineage>
</organism>
<accession>A0A7W8B997</accession>
<feature type="compositionally biased region" description="Polar residues" evidence="2">
    <location>
        <begin position="1"/>
        <end position="19"/>
    </location>
</feature>
<gene>
    <name evidence="3" type="ORF">FHS36_001004</name>
</gene>
<proteinExistence type="inferred from homology"/>
<dbReference type="AlphaFoldDB" id="A0A7W8B997"/>
<protein>
    <submittedName>
        <fullName evidence="3">PII-like signaling protein</fullName>
    </submittedName>
</protein>
<evidence type="ECO:0000256" key="1">
    <source>
        <dbReference type="ARBA" id="ARBA00010554"/>
    </source>
</evidence>
<dbReference type="Pfam" id="PF02641">
    <property type="entry name" value="DUF190"/>
    <property type="match status" value="1"/>
</dbReference>
<feature type="region of interest" description="Disordered" evidence="2">
    <location>
        <begin position="1"/>
        <end position="50"/>
    </location>
</feature>
<evidence type="ECO:0000313" key="4">
    <source>
        <dbReference type="Proteomes" id="UP000528608"/>
    </source>
</evidence>